<protein>
    <submittedName>
        <fullName evidence="2">Uncharacterized protein</fullName>
    </submittedName>
</protein>
<gene>
    <name evidence="2" type="ORF">GCM10023156_65870</name>
</gene>
<keyword evidence="3" id="KW-1185">Reference proteome</keyword>
<feature type="transmembrane region" description="Helical" evidence="1">
    <location>
        <begin position="34"/>
        <end position="57"/>
    </location>
</feature>
<name>A0ABP8NUK4_9BACT</name>
<evidence type="ECO:0000313" key="3">
    <source>
        <dbReference type="Proteomes" id="UP001500840"/>
    </source>
</evidence>
<evidence type="ECO:0000256" key="1">
    <source>
        <dbReference type="SAM" id="Phobius"/>
    </source>
</evidence>
<sequence length="70" mass="7534">MTTSATETHESLDDFRYMPESLCDFRYVRDGSSLLGFFAMIVIGNVAAGAIAAVMTLERGVELSSLSHSG</sequence>
<keyword evidence="1" id="KW-1133">Transmembrane helix</keyword>
<reference evidence="3" key="1">
    <citation type="journal article" date="2019" name="Int. J. Syst. Evol. Microbiol.">
        <title>The Global Catalogue of Microorganisms (GCM) 10K type strain sequencing project: providing services to taxonomists for standard genome sequencing and annotation.</title>
        <authorList>
            <consortium name="The Broad Institute Genomics Platform"/>
            <consortium name="The Broad Institute Genome Sequencing Center for Infectious Disease"/>
            <person name="Wu L."/>
            <person name="Ma J."/>
        </authorList>
    </citation>
    <scope>NUCLEOTIDE SEQUENCE [LARGE SCALE GENOMIC DNA]</scope>
    <source>
        <strain evidence="3">JCM 17759</strain>
    </source>
</reference>
<keyword evidence="1" id="KW-0472">Membrane</keyword>
<proteinExistence type="predicted"/>
<evidence type="ECO:0000313" key="2">
    <source>
        <dbReference type="EMBL" id="GAA4471387.1"/>
    </source>
</evidence>
<keyword evidence="1" id="KW-0812">Transmembrane</keyword>
<dbReference type="EMBL" id="BAABGA010000120">
    <property type="protein sequence ID" value="GAA4471387.1"/>
    <property type="molecule type" value="Genomic_DNA"/>
</dbReference>
<dbReference type="Proteomes" id="UP001500840">
    <property type="component" value="Unassembled WGS sequence"/>
</dbReference>
<accession>A0ABP8NUK4</accession>
<organism evidence="2 3">
    <name type="scientific">Novipirellula rosea</name>
    <dbReference type="NCBI Taxonomy" id="1031540"/>
    <lineage>
        <taxon>Bacteria</taxon>
        <taxon>Pseudomonadati</taxon>
        <taxon>Planctomycetota</taxon>
        <taxon>Planctomycetia</taxon>
        <taxon>Pirellulales</taxon>
        <taxon>Pirellulaceae</taxon>
        <taxon>Novipirellula</taxon>
    </lineage>
</organism>
<comment type="caution">
    <text evidence="2">The sequence shown here is derived from an EMBL/GenBank/DDBJ whole genome shotgun (WGS) entry which is preliminary data.</text>
</comment>